<dbReference type="SMART" id="SM00433">
    <property type="entry name" value="TOP2c"/>
    <property type="match status" value="1"/>
</dbReference>
<dbReference type="EMBL" id="CAJNOK010000028">
    <property type="protein sequence ID" value="CAF0723822.1"/>
    <property type="molecule type" value="Genomic_DNA"/>
</dbReference>
<comment type="subunit">
    <text evidence="6">Homodimer.</text>
</comment>
<dbReference type="GO" id="GO:0009330">
    <property type="term" value="C:DNA topoisomerase type II (double strand cut, ATP-hydrolyzing) complex"/>
    <property type="evidence" value="ECO:0007669"/>
    <property type="project" value="TreeGrafter"/>
</dbReference>
<dbReference type="Gene3D" id="3.30.565.10">
    <property type="entry name" value="Histidine kinase-like ATPase, C-terminal domain"/>
    <property type="match status" value="1"/>
</dbReference>
<comment type="function">
    <text evidence="6">Control of topological states of DNA by transient breakage and subsequent rejoining of DNA strands. Topoisomerase II makes double-strand breaks.</text>
</comment>
<dbReference type="InterPro" id="IPR036890">
    <property type="entry name" value="HATPase_C_sf"/>
</dbReference>
<dbReference type="Gene3D" id="2.120.10.90">
    <property type="entry name" value="DNA gyrase/topoisomerase IV, subunit A, C-terminal"/>
    <property type="match status" value="1"/>
</dbReference>
<dbReference type="InterPro" id="IPR018522">
    <property type="entry name" value="TopoIIA_CS"/>
</dbReference>
<dbReference type="EMBL" id="CAJOBA010000028">
    <property type="protein sequence ID" value="CAF3496279.1"/>
    <property type="molecule type" value="Genomic_DNA"/>
</dbReference>
<evidence type="ECO:0000256" key="6">
    <source>
        <dbReference type="RuleBase" id="RU362094"/>
    </source>
</evidence>
<dbReference type="GO" id="GO:0006265">
    <property type="term" value="P:DNA topological change"/>
    <property type="evidence" value="ECO:0007669"/>
    <property type="project" value="UniProtKB-UniRule"/>
</dbReference>
<reference evidence="9" key="1">
    <citation type="submission" date="2021-02" db="EMBL/GenBank/DDBJ databases">
        <authorList>
            <person name="Nowell W R."/>
        </authorList>
    </citation>
    <scope>NUCLEOTIDE SEQUENCE</scope>
</reference>
<dbReference type="AlphaFoldDB" id="A0A8S2CK52"/>
<evidence type="ECO:0000313" key="10">
    <source>
        <dbReference type="EMBL" id="CAF3496279.1"/>
    </source>
</evidence>
<dbReference type="InterPro" id="IPR013757">
    <property type="entry name" value="Topo_IIA_A_a_sf"/>
</dbReference>
<accession>A0A8S2CK52</accession>
<dbReference type="GO" id="GO:0005737">
    <property type="term" value="C:cytoplasm"/>
    <property type="evidence" value="ECO:0007669"/>
    <property type="project" value="TreeGrafter"/>
</dbReference>
<dbReference type="Pfam" id="PF00521">
    <property type="entry name" value="DNA_topoisoIV"/>
    <property type="match status" value="3"/>
</dbReference>
<comment type="catalytic activity">
    <reaction evidence="1 5 6">
        <text>ATP-dependent breakage, passage and rejoining of double-stranded DNA.</text>
        <dbReference type="EC" id="5.6.2.2"/>
    </reaction>
</comment>
<keyword evidence="3 5" id="KW-0238">DNA-binding</keyword>
<evidence type="ECO:0000313" key="9">
    <source>
        <dbReference type="EMBL" id="CAF0723822.1"/>
    </source>
</evidence>
<dbReference type="InterPro" id="IPR014721">
    <property type="entry name" value="Ribsml_uS5_D2-typ_fold_subgr"/>
</dbReference>
<dbReference type="SMART" id="SM00434">
    <property type="entry name" value="TOP4c"/>
    <property type="match status" value="1"/>
</dbReference>
<dbReference type="SUPFAM" id="SSF55874">
    <property type="entry name" value="ATPase domain of HSP90 chaperone/DNA topoisomerase II/histidine kinase"/>
    <property type="match status" value="1"/>
</dbReference>
<dbReference type="SUPFAM" id="SSF54211">
    <property type="entry name" value="Ribosomal protein S5 domain 2-like"/>
    <property type="match status" value="1"/>
</dbReference>
<dbReference type="InterPro" id="IPR000565">
    <property type="entry name" value="Topo_IIA_B"/>
</dbReference>
<dbReference type="GO" id="GO:0003918">
    <property type="term" value="F:DNA topoisomerase type II (double strand cut, ATP-hydrolyzing) activity"/>
    <property type="evidence" value="ECO:0007669"/>
    <property type="project" value="UniProtKB-UniRule"/>
</dbReference>
<dbReference type="GO" id="GO:0005524">
    <property type="term" value="F:ATP binding"/>
    <property type="evidence" value="ECO:0007669"/>
    <property type="project" value="UniProtKB-UniRule"/>
</dbReference>
<dbReference type="PANTHER" id="PTHR43493:SF9">
    <property type="entry name" value="DNA TOPOISOMERASE 4 SUBUNIT A"/>
    <property type="match status" value="1"/>
</dbReference>
<dbReference type="EC" id="5.6.2.2" evidence="6"/>
<evidence type="ECO:0000259" key="7">
    <source>
        <dbReference type="PROSITE" id="PS50880"/>
    </source>
</evidence>
<comment type="similarity">
    <text evidence="6">Belongs to the type II topoisomerase family.</text>
</comment>
<dbReference type="Pfam" id="PF01751">
    <property type="entry name" value="Toprim"/>
    <property type="match status" value="1"/>
</dbReference>
<evidence type="ECO:0000256" key="4">
    <source>
        <dbReference type="ARBA" id="ARBA00023235"/>
    </source>
</evidence>
<dbReference type="InterPro" id="IPR013760">
    <property type="entry name" value="Topo_IIA-like_dom_sf"/>
</dbReference>
<dbReference type="Gene3D" id="3.90.199.10">
    <property type="entry name" value="Topoisomerase II, domain 5"/>
    <property type="match status" value="2"/>
</dbReference>
<name>A0A8S2CK52_9BILA</name>
<dbReference type="InterPro" id="IPR001241">
    <property type="entry name" value="Topo_IIA"/>
</dbReference>
<gene>
    <name evidence="9" type="ORF">OVA965_LOCUS258</name>
    <name evidence="10" type="ORF">TMI583_LOCUS258</name>
</gene>
<dbReference type="SUPFAM" id="SSF56719">
    <property type="entry name" value="Type II DNA topoisomerase"/>
    <property type="match status" value="1"/>
</dbReference>
<dbReference type="PROSITE" id="PS52040">
    <property type="entry name" value="TOPO_IIA"/>
    <property type="match status" value="1"/>
</dbReference>
<keyword evidence="2 5" id="KW-0799">Topoisomerase</keyword>
<dbReference type="InterPro" id="IPR013758">
    <property type="entry name" value="Topo_IIA_A/C_ab"/>
</dbReference>
<feature type="domain" description="Toprim" evidence="7">
    <location>
        <begin position="265"/>
        <end position="382"/>
    </location>
</feature>
<protein>
    <recommendedName>
        <fullName evidence="6">DNA topoisomerase 2</fullName>
        <ecNumber evidence="6">5.6.2.2</ecNumber>
    </recommendedName>
</protein>
<evidence type="ECO:0000256" key="3">
    <source>
        <dbReference type="ARBA" id="ARBA00023125"/>
    </source>
</evidence>
<sequence>MLVTVSRAGTSYVAKFGDGGKVLEPLHEKGPAHGSGTTVHFLPDARIFKTLRFNPDLIRERIRESSFLFKKLKIVFTDNQHNTRDEFISERGIAQFVEFINDGRKALSSVCQITGKESDIEVEVALQYTDEVNETSVSFANSVKTPEGGTHLTGFRTALTEAVNAYARSQGALKEKEANFDGDDVREGLTAVVAVKIPERLIQYEGQTKNKLFTQEARSAIKQARLAAEAAKKAREEVRKLKGAKKERLLSGKLTPAQHKNKARNELFLVEGDSAGGSAKLGRDRVYQAILPLRGKVINVERARLIDLLANEEIATMIAAIGAGIGKDFDLSAANYAKVIIMTDADTDGAHIQTLLLTFFYRFMRPLIEQAYIGRGLDEMIADRYGRYAKYIIQERALPDIRDGLKPVQRRILFAMHELGLINSRPYKKSARAVGEVIGKYHPHDMHGNKGSIDGDPAAAMRYTESRLSLAADLMLSGIEKGIVPFALNFDDSEKEPTVLPARIPNLLVNGATGIAAGYATNMPPHNLNEVVDALILRIDSPNSRLESILNALKGPDFPTGGVIQGIEGIRQAYETGKGKIALRAKIEQVEGPQKALIITEIPFEVAKGNLVKQIDEIRLEQKIPGIQEVRDESDRTGLRIVIELEKQASFATVPKARFEIVEGLIKAIKVLDEVIATIRKAQDRSAAKQALQLRFGFSELQADAIVMLRLYRLSSTDITLLTQEKEQLAAQITADEALLASDELQRNALKQSLRAAKKLHGVARRSIIEEQIEELKVTENETIAEEPVFVLVTRDGYVKRMSPRAYFANDYNQLSIKQGDLPIATLSGTTLDRLILLTDRAEQVPVQGLKAGGVKALNLEENDRLAGLVSLDDEGQHVLICANRGMKRIG</sequence>
<dbReference type="PROSITE" id="PS50880">
    <property type="entry name" value="TOPRIM"/>
    <property type="match status" value="1"/>
</dbReference>
<feature type="active site" description="O-(5'-phospho-DNA)-tyrosine intermediate" evidence="5">
    <location>
        <position position="463"/>
    </location>
</feature>
<dbReference type="Proteomes" id="UP000677228">
    <property type="component" value="Unassembled WGS sequence"/>
</dbReference>
<organism evidence="9 11">
    <name type="scientific">Didymodactylos carnosus</name>
    <dbReference type="NCBI Taxonomy" id="1234261"/>
    <lineage>
        <taxon>Eukaryota</taxon>
        <taxon>Metazoa</taxon>
        <taxon>Spiralia</taxon>
        <taxon>Gnathifera</taxon>
        <taxon>Rotifera</taxon>
        <taxon>Eurotatoria</taxon>
        <taxon>Bdelloidea</taxon>
        <taxon>Philodinida</taxon>
        <taxon>Philodinidae</taxon>
        <taxon>Didymodactylos</taxon>
    </lineage>
</organism>
<dbReference type="InterPro" id="IPR002205">
    <property type="entry name" value="Topo_IIA_dom_A"/>
</dbReference>
<dbReference type="InterPro" id="IPR013506">
    <property type="entry name" value="Topo_IIA_bsu_dom2"/>
</dbReference>
<evidence type="ECO:0000259" key="8">
    <source>
        <dbReference type="PROSITE" id="PS52040"/>
    </source>
</evidence>
<dbReference type="PROSITE" id="PS00177">
    <property type="entry name" value="TOPOISOMERASE_II"/>
    <property type="match status" value="1"/>
</dbReference>
<keyword evidence="6" id="KW-0067">ATP-binding</keyword>
<dbReference type="InterPro" id="IPR035516">
    <property type="entry name" value="Gyrase/topoIV_suA_C"/>
</dbReference>
<feature type="domain" description="Topo IIA-type catalytic" evidence="8">
    <location>
        <begin position="398"/>
        <end position="649"/>
    </location>
</feature>
<dbReference type="Pfam" id="PF00204">
    <property type="entry name" value="DNA_gyraseB"/>
    <property type="match status" value="1"/>
</dbReference>
<dbReference type="PANTHER" id="PTHR43493">
    <property type="entry name" value="DNA GYRASE/TOPOISOMERASE SUBUNIT A"/>
    <property type="match status" value="1"/>
</dbReference>
<dbReference type="GO" id="GO:0003677">
    <property type="term" value="F:DNA binding"/>
    <property type="evidence" value="ECO:0007669"/>
    <property type="project" value="UniProtKB-UniRule"/>
</dbReference>
<keyword evidence="6" id="KW-0547">Nucleotide-binding</keyword>
<keyword evidence="4 5" id="KW-0413">Isomerase</keyword>
<dbReference type="InterPro" id="IPR006171">
    <property type="entry name" value="TOPRIM_dom"/>
</dbReference>
<dbReference type="Gene3D" id="3.40.50.670">
    <property type="match status" value="1"/>
</dbReference>
<dbReference type="InterPro" id="IPR013759">
    <property type="entry name" value="Topo_IIA_B_C"/>
</dbReference>
<proteinExistence type="inferred from homology"/>
<dbReference type="SUPFAM" id="SSF101904">
    <property type="entry name" value="GyrA/ParC C-terminal domain-like"/>
    <property type="match status" value="2"/>
</dbReference>
<dbReference type="CDD" id="cd00822">
    <property type="entry name" value="TopoII_Trans_DNA_gyrase"/>
    <property type="match status" value="1"/>
</dbReference>
<comment type="caution">
    <text evidence="9">The sequence shown here is derived from an EMBL/GenBank/DDBJ whole genome shotgun (WGS) entry which is preliminary data.</text>
</comment>
<dbReference type="PRINTS" id="PR00418">
    <property type="entry name" value="TPI2FAMILY"/>
</dbReference>
<dbReference type="PRINTS" id="PR01159">
    <property type="entry name" value="DNAGYRASEB"/>
</dbReference>
<evidence type="ECO:0000256" key="1">
    <source>
        <dbReference type="ARBA" id="ARBA00000185"/>
    </source>
</evidence>
<dbReference type="InterPro" id="IPR050220">
    <property type="entry name" value="Type_II_DNA_Topoisomerases"/>
</dbReference>
<evidence type="ECO:0000256" key="2">
    <source>
        <dbReference type="ARBA" id="ARBA00023029"/>
    </source>
</evidence>
<dbReference type="Gene3D" id="3.30.230.10">
    <property type="match status" value="1"/>
</dbReference>
<dbReference type="InterPro" id="IPR020568">
    <property type="entry name" value="Ribosomal_Su5_D2-typ_SF"/>
</dbReference>
<evidence type="ECO:0000313" key="11">
    <source>
        <dbReference type="Proteomes" id="UP000677228"/>
    </source>
</evidence>
<dbReference type="Gene3D" id="1.10.268.10">
    <property type="entry name" value="Topoisomerase, domain 3"/>
    <property type="match status" value="1"/>
</dbReference>
<dbReference type="Proteomes" id="UP000682733">
    <property type="component" value="Unassembled WGS sequence"/>
</dbReference>
<dbReference type="CDD" id="cd00187">
    <property type="entry name" value="TOP4c"/>
    <property type="match status" value="1"/>
</dbReference>
<evidence type="ECO:0000256" key="5">
    <source>
        <dbReference type="PROSITE-ProRule" id="PRU01384"/>
    </source>
</evidence>